<dbReference type="EMBL" id="CM034400">
    <property type="protein sequence ID" value="KAJ0176065.1"/>
    <property type="molecule type" value="Genomic_DNA"/>
</dbReference>
<comment type="caution">
    <text evidence="1">The sequence shown here is derived from an EMBL/GenBank/DDBJ whole genome shotgun (WGS) entry which is preliminary data.</text>
</comment>
<keyword evidence="2" id="KW-1185">Reference proteome</keyword>
<sequence>MNQRILFLIIYCFTKNSDAKAITETSDEKDKVGFQYYPEIGWVHHHPMPLDWEEARLRCYYEDAELMSPENEEMLKVMSKIGKTAPIWTGVSATYSKGDFFTITGLPLTEIPINWAKDEPDNHNNNEDCLVMLPGGNMADCSCDETYAFSCYKPNNFKTPTCGSVTGYEMDHRTKSCYKFHSTPEIWSTAFMICAAEGAHLAVIDSPGEQDLLRDLYLKKRTNSDPGFVTLGFRDWKNHKLWMTVTGKNINNLPGVWAKNEPNNLGGKENCGNLSKDGGLNDGTCDYPLPFICEIENK</sequence>
<protein>
    <submittedName>
        <fullName evidence="1">Uncharacterized protein</fullName>
    </submittedName>
</protein>
<name>A0ACC1CWY0_9NEOP</name>
<accession>A0ACC1CWY0</accession>
<reference evidence="1 2" key="1">
    <citation type="journal article" date="2021" name="Front. Genet.">
        <title>Chromosome-Level Genome Assembly Reveals Significant Gene Expansion in the Toll and IMD Signaling Pathways of Dendrolimus kikuchii.</title>
        <authorList>
            <person name="Zhou J."/>
            <person name="Wu P."/>
            <person name="Xiong Z."/>
            <person name="Liu N."/>
            <person name="Zhao N."/>
            <person name="Ji M."/>
            <person name="Qiu Y."/>
            <person name="Yang B."/>
        </authorList>
    </citation>
    <scope>NUCLEOTIDE SEQUENCE [LARGE SCALE GENOMIC DNA]</scope>
    <source>
        <strain evidence="1">Ann1</strain>
    </source>
</reference>
<organism evidence="1 2">
    <name type="scientific">Dendrolimus kikuchii</name>
    <dbReference type="NCBI Taxonomy" id="765133"/>
    <lineage>
        <taxon>Eukaryota</taxon>
        <taxon>Metazoa</taxon>
        <taxon>Ecdysozoa</taxon>
        <taxon>Arthropoda</taxon>
        <taxon>Hexapoda</taxon>
        <taxon>Insecta</taxon>
        <taxon>Pterygota</taxon>
        <taxon>Neoptera</taxon>
        <taxon>Endopterygota</taxon>
        <taxon>Lepidoptera</taxon>
        <taxon>Glossata</taxon>
        <taxon>Ditrysia</taxon>
        <taxon>Bombycoidea</taxon>
        <taxon>Lasiocampidae</taxon>
        <taxon>Dendrolimus</taxon>
    </lineage>
</organism>
<dbReference type="Proteomes" id="UP000824533">
    <property type="component" value="Linkage Group LG14"/>
</dbReference>
<gene>
    <name evidence="1" type="ORF">K1T71_008239</name>
</gene>
<evidence type="ECO:0000313" key="2">
    <source>
        <dbReference type="Proteomes" id="UP000824533"/>
    </source>
</evidence>
<proteinExistence type="predicted"/>
<evidence type="ECO:0000313" key="1">
    <source>
        <dbReference type="EMBL" id="KAJ0176065.1"/>
    </source>
</evidence>